<reference evidence="1 2" key="1">
    <citation type="journal article" date="2019" name="Sci. Rep.">
        <title>A high-quality genome of Eragrostis curvula grass provides insights into Poaceae evolution and supports new strategies to enhance forage quality.</title>
        <authorList>
            <person name="Carballo J."/>
            <person name="Santos B.A.C.M."/>
            <person name="Zappacosta D."/>
            <person name="Garbus I."/>
            <person name="Selva J.P."/>
            <person name="Gallo C.A."/>
            <person name="Diaz A."/>
            <person name="Albertini E."/>
            <person name="Caccamo M."/>
            <person name="Echenique V."/>
        </authorList>
    </citation>
    <scope>NUCLEOTIDE SEQUENCE [LARGE SCALE GENOMIC DNA]</scope>
    <source>
        <strain evidence="2">cv. Victoria</strain>
        <tissue evidence="1">Leaf</tissue>
    </source>
</reference>
<dbReference type="AlphaFoldDB" id="A0A5J9UNV3"/>
<organism evidence="1 2">
    <name type="scientific">Eragrostis curvula</name>
    <name type="common">weeping love grass</name>
    <dbReference type="NCBI Taxonomy" id="38414"/>
    <lineage>
        <taxon>Eukaryota</taxon>
        <taxon>Viridiplantae</taxon>
        <taxon>Streptophyta</taxon>
        <taxon>Embryophyta</taxon>
        <taxon>Tracheophyta</taxon>
        <taxon>Spermatophyta</taxon>
        <taxon>Magnoliopsida</taxon>
        <taxon>Liliopsida</taxon>
        <taxon>Poales</taxon>
        <taxon>Poaceae</taxon>
        <taxon>PACMAD clade</taxon>
        <taxon>Chloridoideae</taxon>
        <taxon>Eragrostideae</taxon>
        <taxon>Eragrostidinae</taxon>
        <taxon>Eragrostis</taxon>
    </lineage>
</organism>
<sequence>MEYPVARSQGSITPDKTLVSLVADDETLNTMEGFVMTLLAQHFIQPMVIPVNNVDTTLLESRTSALMFLFKGAFSAMLHTSDCRLTTDCLHALPVLPHPSRRINYIFLNCTFARCTLQFPTKHDSICQVISCIWKDPNAPMVYLVCHMLRQEDVLVEVSRAFGAKIHIDRDKNPDCHYRLSHVAPEILTDNPVSRFHVMSFPRRSILALARSRQEPEPLIIRPST</sequence>
<proteinExistence type="predicted"/>
<name>A0A5J9UNV3_9POAL</name>
<dbReference type="OrthoDB" id="262529at2759"/>
<dbReference type="PANTHER" id="PTHR23240:SF29">
    <property type="entry name" value="OS08G0107600 PROTEIN"/>
    <property type="match status" value="1"/>
</dbReference>
<feature type="non-terminal residue" evidence="1">
    <location>
        <position position="1"/>
    </location>
</feature>
<dbReference type="GO" id="GO:0036297">
    <property type="term" value="P:interstrand cross-link repair"/>
    <property type="evidence" value="ECO:0007669"/>
    <property type="project" value="TreeGrafter"/>
</dbReference>
<keyword evidence="2" id="KW-1185">Reference proteome</keyword>
<evidence type="ECO:0000313" key="2">
    <source>
        <dbReference type="Proteomes" id="UP000324897"/>
    </source>
</evidence>
<gene>
    <name evidence="1" type="ORF">EJB05_27928</name>
</gene>
<accession>A0A5J9UNV3</accession>
<dbReference type="FunFam" id="3.40.50.12650:FF:000005">
    <property type="entry name" value="DNA repair metallo-beta-lactamase family protein"/>
    <property type="match status" value="1"/>
</dbReference>
<protein>
    <submittedName>
        <fullName evidence="1">Uncharacterized protein</fullName>
    </submittedName>
</protein>
<dbReference type="Proteomes" id="UP000324897">
    <property type="component" value="Chromosome 2"/>
</dbReference>
<dbReference type="GO" id="GO:0006303">
    <property type="term" value="P:double-strand break repair via nonhomologous end joining"/>
    <property type="evidence" value="ECO:0007669"/>
    <property type="project" value="TreeGrafter"/>
</dbReference>
<dbReference type="EMBL" id="RWGY01000013">
    <property type="protein sequence ID" value="TVU25432.1"/>
    <property type="molecule type" value="Genomic_DNA"/>
</dbReference>
<evidence type="ECO:0000313" key="1">
    <source>
        <dbReference type="EMBL" id="TVU25432.1"/>
    </source>
</evidence>
<dbReference type="GO" id="GO:0003684">
    <property type="term" value="F:damaged DNA binding"/>
    <property type="evidence" value="ECO:0007669"/>
    <property type="project" value="TreeGrafter"/>
</dbReference>
<comment type="caution">
    <text evidence="1">The sequence shown here is derived from an EMBL/GenBank/DDBJ whole genome shotgun (WGS) entry which is preliminary data.</text>
</comment>
<dbReference type="Gramene" id="TVU25432">
    <property type="protein sequence ID" value="TVU25432"/>
    <property type="gene ID" value="EJB05_27928"/>
</dbReference>
<dbReference type="GO" id="GO:0035312">
    <property type="term" value="F:5'-3' DNA exonuclease activity"/>
    <property type="evidence" value="ECO:0007669"/>
    <property type="project" value="TreeGrafter"/>
</dbReference>
<dbReference type="PANTHER" id="PTHR23240">
    <property type="entry name" value="DNA CROSS-LINK REPAIR PROTEIN PSO2/SNM1-RELATED"/>
    <property type="match status" value="1"/>
</dbReference>
<dbReference type="Gene3D" id="3.40.50.12650">
    <property type="match status" value="1"/>
</dbReference>